<keyword evidence="1" id="KW-0547">Nucleotide-binding</keyword>
<feature type="compositionally biased region" description="Low complexity" evidence="8">
    <location>
        <begin position="111"/>
        <end position="126"/>
    </location>
</feature>
<accession>A0AAD4CKA4</accession>
<feature type="region of interest" description="Disordered" evidence="8">
    <location>
        <begin position="81"/>
        <end position="129"/>
    </location>
</feature>
<evidence type="ECO:0000256" key="1">
    <source>
        <dbReference type="ARBA" id="ARBA00022741"/>
    </source>
</evidence>
<dbReference type="GO" id="GO:0006357">
    <property type="term" value="P:regulation of transcription by RNA polymerase II"/>
    <property type="evidence" value="ECO:0007669"/>
    <property type="project" value="UniProtKB-ARBA"/>
</dbReference>
<evidence type="ECO:0000313" key="11">
    <source>
        <dbReference type="EMBL" id="KAF9888099.1"/>
    </source>
</evidence>
<dbReference type="SUPFAM" id="SSF52540">
    <property type="entry name" value="P-loop containing nucleoside triphosphate hydrolases"/>
    <property type="match status" value="3"/>
</dbReference>
<evidence type="ECO:0000259" key="9">
    <source>
        <dbReference type="PROSITE" id="PS50118"/>
    </source>
</evidence>
<dbReference type="InterPro" id="IPR001650">
    <property type="entry name" value="Helicase_C-like"/>
</dbReference>
<dbReference type="InterPro" id="IPR027417">
    <property type="entry name" value="P-loop_NTPase"/>
</dbReference>
<evidence type="ECO:0000256" key="5">
    <source>
        <dbReference type="ARBA" id="ARBA00023125"/>
    </source>
</evidence>
<dbReference type="SMART" id="SM00398">
    <property type="entry name" value="HMG"/>
    <property type="match status" value="1"/>
</dbReference>
<feature type="region of interest" description="Disordered" evidence="8">
    <location>
        <begin position="687"/>
        <end position="715"/>
    </location>
</feature>
<sequence>MSYDRVLPKPAALHYDSPQVTLPRPTSNLLEHKIMNDNISRMSLVDSHIDGLPMGASCRYAADGIPQVHISSLNRALSSISSNAPVEPSKPPATLTANTKTIPLRDRPSTSERSSSSSPIKSTTPRESVTQFCLCQPDPKIPRPRNAFILYRQHYQAAVVAQNPGLANPDISKIIGEQWRKLPQETKDEWKALAEEEKARHQQQYPEYRYQPRRYGRDGTTRGSSSGISHNPPGSSVCSRCGGRVMNPPVSPDTPFTPNSSSHSSRAPSLQETVTIRSYHCRAKDSDRPPAPIRVGSNGEPLPSRQRQWESNGSRSPDSKRRRFNSQVGFKPNIHRDKTPDSAYPASTYAPRPSVDAAHRGNVFQVLQPPRSFRNSRDYHQPDPSLKLPPLQTGTPSSNTMTPMTPYSHDGSSLEATVMTIPFLNKIKVLAKISPPLVPSFRDGGLQRRGVVISVDGQEPASVKSVVDHLNNMLQKEGKYQPRIFEGPEIRTRDGYSESGQMGDATVDYLNTISVWHRISDEVVGFVKSPFESADAKVTDDNASTPGVSPKTVVSKPATNHQISSPPSSETGSVSAASFPVALVPRYQLTTADAFACSVPIDDSYAPLDHWQWMASLWRACVGPDITVYVRECEQEELDRYGGNPVEVRLQDARTVVVRKAANSPNELEEKVLKRVGFEIEDFLTQNDGQTSVHSGSSTTAPTLPSAHKSIPNPLLESSNPRAFGYIENCDIYIPVGALKKYNRPSPNPTEAQEDDYPAAEVANLEKHHWIWTSTYPHHRDPNYSFVRVYVLPDDVGRRFIPRSGAELRRALKTVMAKIDPAPSAWCGVFSSQQNIMDDAVEDESLWYIFNTLQDPEPCVDKMRVPHAKRAMQDLLSSGSNERCGEISQENPSVLGLKTLLYPYQARSAAMMIQREAQPAQMLDPRLQKQATPTGREYFYNKEEGNIVCEKKLYSEACGGILAETMGCGKTLICLAVILATRGHFPQIPLQYQEMKNPIRDKTASLVTMAATTAGRLSLPWKSYFQALKFEGAAHDKCIEACEENRGSYIIPPPPARHSGRSGVAYPRPPPQKLLLGHGTLIIVPPNLVNHWEHEITNHTEGLKVLIMRASSDVTPPPEDLLQYDIILFSRVRFEREAGEVVNNRRNSTKPEESHLTKIHWLRIIVDEGHNVAGSGHRTNMVHILDQLYVERRWIVSGTPSSGLYGVEVSLASQETHTSDTDLTEATTAVLSGKRKTGNAIDSELKDVDKLRLIVVDFLDLKPWSNSRADDPANWTKYMKPIGEDGKRRKARSLRVTLQSLVVRHRMETIHNEIPLPRLHNKVVHLEPTFYDKLNLNMFIFILAVNAITSERIDQDYMFHPRNRKHLSVLISNLRQAGFWWAGSEGDISGTIDIAVRYLENNRSKMAEDDIVMLTEGIRVARMAVDCEGWNAFKDLHELGVFVDNFPSHARALWALNSSSPAEPILLGISQAHHAQKFVTRHLNASDPAEGLAGAGIKVRRELAERDSHSDPAKKSTPDKPMTTKSPKKSFSKGLFKTLPRESPLTQTKLIATASAKLTYLLDQVLELHEQEKIIIFYDNNNSAYWIAEGLELLGIDFRIYANTLKPTLRAAYLALFRESDEVRVLLMDLRQASHGLHIANASRVFIVNPIWQPNVESQAIKRAHRIGQTKPVFVETLVLKDTLEDKILQRRKAMSDTEIQHAEKDLLDDSTMSSIIQSEHFLPLPENEFSAKLAYLKTPPGIFDRHKLSLPDDFYDKATDSPASPSPLKRKRVEATLDSSEASTTDEQDSLHRERRIGLDSSIHLSPNGIFMPSTSASSTNPVATRLNGDDAAVKKPKKTVSIFGYGKTTLARLLLGVFSNLESLHINTFIIHEDDFYFPDDKIPYTTTPSGKTVQDWDTISAIDVGFLSSALGYVRTHGSLPPRIKSIQDFNEVTDSGVDETTLIQLRRLVRDRLGATEESLPTIAFLEGFLLFSPPEAEDASHVLRSVHDKIDVHLFLPAAYDAVKERREGRSGYVTSGPAPEGPSELSSQGGGDGCKDAQEVIDLDGEDDRPPQNFWVDPPGYVDDIVWPRYVHDHAWLLLPECEDARDWVSRVGQGVNVRSDAGVMVAPGQGTKPMVEILRWAVEEVMKLLEKN</sequence>
<feature type="compositionally biased region" description="Low complexity" evidence="8">
    <location>
        <begin position="393"/>
        <end position="408"/>
    </location>
</feature>
<dbReference type="InterPro" id="IPR036910">
    <property type="entry name" value="HMG_box_dom_sf"/>
</dbReference>
<keyword evidence="6" id="KW-0804">Transcription</keyword>
<feature type="domain" description="HMG box" evidence="9">
    <location>
        <begin position="141"/>
        <end position="209"/>
    </location>
</feature>
<dbReference type="PROSITE" id="PS50118">
    <property type="entry name" value="HMG_BOX_2"/>
    <property type="match status" value="1"/>
</dbReference>
<evidence type="ECO:0000256" key="6">
    <source>
        <dbReference type="ARBA" id="ARBA00023163"/>
    </source>
</evidence>
<name>A0AAD4CKA4_ASPNN</name>
<dbReference type="Pfam" id="PF00271">
    <property type="entry name" value="Helicase_C"/>
    <property type="match status" value="1"/>
</dbReference>
<reference evidence="11" key="1">
    <citation type="journal article" date="2019" name="Beilstein J. Org. Chem.">
        <title>Nanangenines: drimane sesquiterpenoids as the dominant metabolite cohort of a novel Australian fungus, Aspergillus nanangensis.</title>
        <authorList>
            <person name="Lacey H.J."/>
            <person name="Gilchrist C.L.M."/>
            <person name="Crombie A."/>
            <person name="Kalaitzis J.A."/>
            <person name="Vuong D."/>
            <person name="Rutledge P.J."/>
            <person name="Turner P."/>
            <person name="Pitt J.I."/>
            <person name="Lacey E."/>
            <person name="Chooi Y.H."/>
            <person name="Piggott A.M."/>
        </authorList>
    </citation>
    <scope>NUCLEOTIDE SEQUENCE</scope>
    <source>
        <strain evidence="11">MST-FP2251</strain>
    </source>
</reference>
<feature type="DNA-binding region" description="HMG box" evidence="7">
    <location>
        <begin position="141"/>
        <end position="209"/>
    </location>
</feature>
<dbReference type="EMBL" id="VCAU01000051">
    <property type="protein sequence ID" value="KAF9888099.1"/>
    <property type="molecule type" value="Genomic_DNA"/>
</dbReference>
<dbReference type="FunFam" id="1.10.30.10:FF:000041">
    <property type="entry name" value="HMG box family protein"/>
    <property type="match status" value="1"/>
</dbReference>
<dbReference type="InterPro" id="IPR050628">
    <property type="entry name" value="SNF2_RAD54_helicase_TF"/>
</dbReference>
<feature type="compositionally biased region" description="Polar residues" evidence="8">
    <location>
        <begin position="305"/>
        <end position="316"/>
    </location>
</feature>
<evidence type="ECO:0000256" key="3">
    <source>
        <dbReference type="ARBA" id="ARBA00022840"/>
    </source>
</evidence>
<evidence type="ECO:0000256" key="7">
    <source>
        <dbReference type="PROSITE-ProRule" id="PRU00267"/>
    </source>
</evidence>
<dbReference type="GO" id="GO:0003700">
    <property type="term" value="F:DNA-binding transcription factor activity"/>
    <property type="evidence" value="ECO:0007669"/>
    <property type="project" value="UniProtKB-ARBA"/>
</dbReference>
<dbReference type="GO" id="GO:0005524">
    <property type="term" value="F:ATP binding"/>
    <property type="evidence" value="ECO:0007669"/>
    <property type="project" value="UniProtKB-KW"/>
</dbReference>
<protein>
    <recommendedName>
        <fullName evidence="13">SNF2 family helicase</fullName>
    </recommendedName>
</protein>
<keyword evidence="7" id="KW-0539">Nucleus</keyword>
<dbReference type="InterPro" id="IPR009071">
    <property type="entry name" value="HMG_box_dom"/>
</dbReference>
<keyword evidence="3" id="KW-0067">ATP-binding</keyword>
<dbReference type="Proteomes" id="UP001194746">
    <property type="component" value="Unassembled WGS sequence"/>
</dbReference>
<feature type="region of interest" description="Disordered" evidence="8">
    <location>
        <begin position="2014"/>
        <end position="2043"/>
    </location>
</feature>
<dbReference type="Pfam" id="PF00505">
    <property type="entry name" value="HMG_box"/>
    <property type="match status" value="1"/>
</dbReference>
<comment type="caution">
    <text evidence="11">The sequence shown here is derived from an EMBL/GenBank/DDBJ whole genome shotgun (WGS) entry which is preliminary data.</text>
</comment>
<dbReference type="PANTHER" id="PTHR45626">
    <property type="entry name" value="TRANSCRIPTION TERMINATION FACTOR 2-RELATED"/>
    <property type="match status" value="1"/>
</dbReference>
<feature type="region of interest" description="Disordered" evidence="8">
    <location>
        <begin position="370"/>
        <end position="411"/>
    </location>
</feature>
<feature type="domain" description="Helicase C-terminal" evidence="10">
    <location>
        <begin position="1561"/>
        <end position="1708"/>
    </location>
</feature>
<keyword evidence="5 7" id="KW-0238">DNA-binding</keyword>
<evidence type="ECO:0008006" key="13">
    <source>
        <dbReference type="Google" id="ProtNLM"/>
    </source>
</evidence>
<dbReference type="PROSITE" id="PS51194">
    <property type="entry name" value="HELICASE_CTER"/>
    <property type="match status" value="1"/>
</dbReference>
<feature type="region of interest" description="Disordered" evidence="8">
    <location>
        <begin position="1757"/>
        <end position="1793"/>
    </location>
</feature>
<evidence type="ECO:0000256" key="4">
    <source>
        <dbReference type="ARBA" id="ARBA00023015"/>
    </source>
</evidence>
<organism evidence="11 12">
    <name type="scientific">Aspergillus nanangensis</name>
    <dbReference type="NCBI Taxonomy" id="2582783"/>
    <lineage>
        <taxon>Eukaryota</taxon>
        <taxon>Fungi</taxon>
        <taxon>Dikarya</taxon>
        <taxon>Ascomycota</taxon>
        <taxon>Pezizomycotina</taxon>
        <taxon>Eurotiomycetes</taxon>
        <taxon>Eurotiomycetidae</taxon>
        <taxon>Eurotiales</taxon>
        <taxon>Aspergillaceae</taxon>
        <taxon>Aspergillus</taxon>
        <taxon>Aspergillus subgen. Circumdati</taxon>
    </lineage>
</organism>
<feature type="compositionally biased region" description="Polar residues" evidence="8">
    <location>
        <begin position="687"/>
        <end position="703"/>
    </location>
</feature>
<dbReference type="Pfam" id="PF00176">
    <property type="entry name" value="SNF2-rel_dom"/>
    <property type="match status" value="1"/>
</dbReference>
<dbReference type="Gene3D" id="3.40.50.300">
    <property type="entry name" value="P-loop containing nucleotide triphosphate hydrolases"/>
    <property type="match status" value="2"/>
</dbReference>
<feature type="region of interest" description="Disordered" evidence="8">
    <location>
        <begin position="535"/>
        <end position="574"/>
    </location>
</feature>
<dbReference type="GO" id="GO:0006281">
    <property type="term" value="P:DNA repair"/>
    <property type="evidence" value="ECO:0007669"/>
    <property type="project" value="TreeGrafter"/>
</dbReference>
<evidence type="ECO:0000313" key="12">
    <source>
        <dbReference type="Proteomes" id="UP001194746"/>
    </source>
</evidence>
<keyword evidence="4" id="KW-0805">Transcription regulation</keyword>
<reference evidence="11" key="2">
    <citation type="submission" date="2020-02" db="EMBL/GenBank/DDBJ databases">
        <authorList>
            <person name="Gilchrist C.L.M."/>
            <person name="Chooi Y.-H."/>
        </authorList>
    </citation>
    <scope>NUCLEOTIDE SEQUENCE</scope>
    <source>
        <strain evidence="11">MST-FP2251</strain>
    </source>
</reference>
<proteinExistence type="predicted"/>
<dbReference type="InterPro" id="IPR014001">
    <property type="entry name" value="Helicase_ATP-bd"/>
</dbReference>
<dbReference type="PANTHER" id="PTHR45626:SF51">
    <property type="entry name" value="SNF2-RELATED DOMAIN-CONTAINING PROTEIN"/>
    <property type="match status" value="1"/>
</dbReference>
<dbReference type="Gene3D" id="3.40.50.10810">
    <property type="entry name" value="Tandem AAA-ATPase domain"/>
    <property type="match status" value="1"/>
</dbReference>
<feature type="compositionally biased region" description="Polar residues" evidence="8">
    <location>
        <begin position="266"/>
        <end position="276"/>
    </location>
</feature>
<dbReference type="Gene3D" id="1.10.30.10">
    <property type="entry name" value="High mobility group box domain"/>
    <property type="match status" value="1"/>
</dbReference>
<gene>
    <name evidence="11" type="ORF">FE257_009235</name>
</gene>
<dbReference type="GO" id="GO:0016787">
    <property type="term" value="F:hydrolase activity"/>
    <property type="evidence" value="ECO:0007669"/>
    <property type="project" value="UniProtKB-KW"/>
</dbReference>
<keyword evidence="2" id="KW-0378">Hydrolase</keyword>
<dbReference type="GO" id="GO:0003690">
    <property type="term" value="F:double-stranded DNA binding"/>
    <property type="evidence" value="ECO:0007669"/>
    <property type="project" value="UniProtKB-ARBA"/>
</dbReference>
<dbReference type="SUPFAM" id="SSF47095">
    <property type="entry name" value="HMG-box"/>
    <property type="match status" value="1"/>
</dbReference>
<keyword evidence="12" id="KW-1185">Reference proteome</keyword>
<feature type="region of interest" description="Disordered" evidence="8">
    <location>
        <begin position="1503"/>
        <end position="1533"/>
    </location>
</feature>
<dbReference type="InterPro" id="IPR000330">
    <property type="entry name" value="SNF2_N"/>
</dbReference>
<dbReference type="CDD" id="cd18793">
    <property type="entry name" value="SF2_C_SNF"/>
    <property type="match status" value="1"/>
</dbReference>
<feature type="region of interest" description="Disordered" evidence="8">
    <location>
        <begin position="195"/>
        <end position="357"/>
    </location>
</feature>
<feature type="compositionally biased region" description="Basic and acidic residues" evidence="8">
    <location>
        <begin position="1503"/>
        <end position="1518"/>
    </location>
</feature>
<dbReference type="GO" id="GO:0005634">
    <property type="term" value="C:nucleus"/>
    <property type="evidence" value="ECO:0007669"/>
    <property type="project" value="UniProtKB-UniRule"/>
</dbReference>
<dbReference type="InterPro" id="IPR038718">
    <property type="entry name" value="SNF2-like_sf"/>
</dbReference>
<evidence type="ECO:0000256" key="8">
    <source>
        <dbReference type="SAM" id="MobiDB-lite"/>
    </source>
</evidence>
<dbReference type="InterPro" id="IPR049730">
    <property type="entry name" value="SNF2/RAD54-like_C"/>
</dbReference>
<dbReference type="GO" id="GO:0008094">
    <property type="term" value="F:ATP-dependent activity, acting on DNA"/>
    <property type="evidence" value="ECO:0007669"/>
    <property type="project" value="TreeGrafter"/>
</dbReference>
<dbReference type="SMART" id="SM00487">
    <property type="entry name" value="DEXDc"/>
    <property type="match status" value="1"/>
</dbReference>
<evidence type="ECO:0000259" key="10">
    <source>
        <dbReference type="PROSITE" id="PS51194"/>
    </source>
</evidence>
<evidence type="ECO:0000256" key="2">
    <source>
        <dbReference type="ARBA" id="ARBA00022801"/>
    </source>
</evidence>
<dbReference type="CDD" id="cd01389">
    <property type="entry name" value="HMG-box_ROX1-like"/>
    <property type="match status" value="1"/>
</dbReference>